<sequence>MRVYYYAESEPPPSFRRIPQKSFGVPPSAFCGAFGTPDGQTYYLCASVTNVRELRTRCTLKEYAVPVAWKRGCGDQYCTSERAPTTTPMANRSVGVNLGQQ</sequence>
<dbReference type="EnsemblMetazoa" id="ACUA010159-RA">
    <property type="protein sequence ID" value="ACUA010159-PA"/>
    <property type="gene ID" value="ACUA010159"/>
</dbReference>
<dbReference type="EMBL" id="AXCM01012691">
    <property type="status" value="NOT_ANNOTATED_CDS"/>
    <property type="molecule type" value="Genomic_DNA"/>
</dbReference>
<name>A0A182M5S4_9DIPT</name>
<dbReference type="Proteomes" id="UP000075883">
    <property type="component" value="Unassembled WGS sequence"/>
</dbReference>
<evidence type="ECO:0000313" key="2">
    <source>
        <dbReference type="Proteomes" id="UP000075883"/>
    </source>
</evidence>
<organism evidence="1 2">
    <name type="scientific">Anopheles culicifacies</name>
    <dbReference type="NCBI Taxonomy" id="139723"/>
    <lineage>
        <taxon>Eukaryota</taxon>
        <taxon>Metazoa</taxon>
        <taxon>Ecdysozoa</taxon>
        <taxon>Arthropoda</taxon>
        <taxon>Hexapoda</taxon>
        <taxon>Insecta</taxon>
        <taxon>Pterygota</taxon>
        <taxon>Neoptera</taxon>
        <taxon>Endopterygota</taxon>
        <taxon>Diptera</taxon>
        <taxon>Nematocera</taxon>
        <taxon>Culicoidea</taxon>
        <taxon>Culicidae</taxon>
        <taxon>Anophelinae</taxon>
        <taxon>Anopheles</taxon>
        <taxon>culicifacies species complex</taxon>
    </lineage>
</organism>
<dbReference type="VEuPathDB" id="VectorBase:ACUA010159"/>
<accession>A0A182M5S4</accession>
<reference evidence="2" key="1">
    <citation type="submission" date="2013-09" db="EMBL/GenBank/DDBJ databases">
        <title>The Genome Sequence of Anopheles culicifacies species A.</title>
        <authorList>
            <consortium name="The Broad Institute Genomics Platform"/>
            <person name="Neafsey D.E."/>
            <person name="Besansky N."/>
            <person name="Howell P."/>
            <person name="Walton C."/>
            <person name="Young S.K."/>
            <person name="Zeng Q."/>
            <person name="Gargeya S."/>
            <person name="Fitzgerald M."/>
            <person name="Haas B."/>
            <person name="Abouelleil A."/>
            <person name="Allen A.W."/>
            <person name="Alvarado L."/>
            <person name="Arachchi H.M."/>
            <person name="Berlin A.M."/>
            <person name="Chapman S.B."/>
            <person name="Gainer-Dewar J."/>
            <person name="Goldberg J."/>
            <person name="Griggs A."/>
            <person name="Gujja S."/>
            <person name="Hansen M."/>
            <person name="Howarth C."/>
            <person name="Imamovic A."/>
            <person name="Ireland A."/>
            <person name="Larimer J."/>
            <person name="McCowan C."/>
            <person name="Murphy C."/>
            <person name="Pearson M."/>
            <person name="Poon T.W."/>
            <person name="Priest M."/>
            <person name="Roberts A."/>
            <person name="Saif S."/>
            <person name="Shea T."/>
            <person name="Sisk P."/>
            <person name="Sykes S."/>
            <person name="Wortman J."/>
            <person name="Nusbaum C."/>
            <person name="Birren B."/>
        </authorList>
    </citation>
    <scope>NUCLEOTIDE SEQUENCE [LARGE SCALE GENOMIC DNA]</scope>
    <source>
        <strain evidence="2">A-37</strain>
    </source>
</reference>
<keyword evidence="2" id="KW-1185">Reference proteome</keyword>
<evidence type="ECO:0000313" key="1">
    <source>
        <dbReference type="EnsemblMetazoa" id="ACUA010159-PA"/>
    </source>
</evidence>
<reference evidence="1" key="2">
    <citation type="submission" date="2020-05" db="UniProtKB">
        <authorList>
            <consortium name="EnsemblMetazoa"/>
        </authorList>
    </citation>
    <scope>IDENTIFICATION</scope>
    <source>
        <strain evidence="1">A-37</strain>
    </source>
</reference>
<protein>
    <submittedName>
        <fullName evidence="1">Uncharacterized protein</fullName>
    </submittedName>
</protein>
<proteinExistence type="predicted"/>
<dbReference type="AlphaFoldDB" id="A0A182M5S4"/>